<comment type="pathway">
    <text evidence="1 8">Amino-acid degradation; L-histidine degradation into L-glutamate; N-formimidoyl-L-glutamate from L-histidine: step 1/3.</text>
</comment>
<organism evidence="9 10">
    <name type="scientific">Anaeramoeba flamelloides</name>
    <dbReference type="NCBI Taxonomy" id="1746091"/>
    <lineage>
        <taxon>Eukaryota</taxon>
        <taxon>Metamonada</taxon>
        <taxon>Anaeramoebidae</taxon>
        <taxon>Anaeramoeba</taxon>
    </lineage>
</organism>
<dbReference type="GO" id="GO:0006548">
    <property type="term" value="P:L-histidine catabolic process"/>
    <property type="evidence" value="ECO:0007669"/>
    <property type="project" value="InterPro"/>
</dbReference>
<evidence type="ECO:0000256" key="1">
    <source>
        <dbReference type="ARBA" id="ARBA00005113"/>
    </source>
</evidence>
<evidence type="ECO:0000313" key="10">
    <source>
        <dbReference type="Proteomes" id="UP001146793"/>
    </source>
</evidence>
<evidence type="ECO:0000256" key="4">
    <source>
        <dbReference type="ARBA" id="ARBA00022808"/>
    </source>
</evidence>
<dbReference type="PROSITE" id="PS00488">
    <property type="entry name" value="PAL_HISTIDASE"/>
    <property type="match status" value="1"/>
</dbReference>
<dbReference type="SUPFAM" id="SSF48557">
    <property type="entry name" value="L-aspartase-like"/>
    <property type="match status" value="1"/>
</dbReference>
<dbReference type="Gene3D" id="1.10.275.10">
    <property type="entry name" value="Fumarase/aspartase (N-terminal domain)"/>
    <property type="match status" value="1"/>
</dbReference>
<evidence type="ECO:0000256" key="6">
    <source>
        <dbReference type="ARBA" id="ARBA00049269"/>
    </source>
</evidence>
<dbReference type="FunFam" id="1.10.275.10:FF:000005">
    <property type="entry name" value="Histidine ammonia-lyase"/>
    <property type="match status" value="1"/>
</dbReference>
<dbReference type="InterPro" id="IPR008948">
    <property type="entry name" value="L-Aspartase-like"/>
</dbReference>
<proteinExistence type="inferred from homology"/>
<name>A0AAV7YYC3_9EUKA</name>
<evidence type="ECO:0000256" key="8">
    <source>
        <dbReference type="RuleBase" id="RU004479"/>
    </source>
</evidence>
<comment type="catalytic activity">
    <reaction evidence="6 8">
        <text>L-histidine = trans-urocanate + NH4(+)</text>
        <dbReference type="Rhea" id="RHEA:21232"/>
        <dbReference type="ChEBI" id="CHEBI:17771"/>
        <dbReference type="ChEBI" id="CHEBI:28938"/>
        <dbReference type="ChEBI" id="CHEBI:57595"/>
        <dbReference type="EC" id="4.3.1.3"/>
    </reaction>
</comment>
<evidence type="ECO:0000256" key="5">
    <source>
        <dbReference type="ARBA" id="ARBA00023239"/>
    </source>
</evidence>
<dbReference type="InterPro" id="IPR024083">
    <property type="entry name" value="Fumarase/histidase_N"/>
</dbReference>
<sequence>MLTHLHLSLPKTSHHYFSQILKKPFSSFKKQPLMCLDGNSLSPQNLFDIGYKNFKLDLSESASEKVKKSRECINQMLNTGEVVYGLNTGFGVFSSIVLPPDELELLQYNLIRSHSVGVGEPLTVEQTRMLFALRINVLAKGHSGISFENLEHIIKAFNLGVLPKIPSQGSVGASGDLAPLAHLALSLLGEGEVWNKERNGFLPSNEYLSSINMKPLKLGAKEGLALINGTQLITTIGTEALIRSERLLKAANIVSAMTFQALRGNKSILDKGIHELRPHEGQIKVANTLRGLIDSPKYPSEILDHFPHAVQDAYTLRCIPQVHGVVQDLLKLSRKFLATEINSATDNPIVFPERMGKKNVFISGGNFHGEYPAKACDMMKIAIQEIATMSERRIERLVNKTLSGPNIKGIKTTLPAFLVKEGGLNSGFMIAQYTAAALASENKVLVHPSSSDTIPTSMNQEDHVSMGTTSARHALQVVKNIEYIVAIELLAACQALEFLKPYKPSKPIQKVYQLVRKHVEPWDKDRYFSPDIEVVAKLIRENQISQSIEEFF</sequence>
<dbReference type="InterPro" id="IPR005921">
    <property type="entry name" value="HutH"/>
</dbReference>
<dbReference type="Pfam" id="PF00221">
    <property type="entry name" value="Lyase_aromatic"/>
    <property type="match status" value="1"/>
</dbReference>
<evidence type="ECO:0000313" key="9">
    <source>
        <dbReference type="EMBL" id="KAJ3432369.1"/>
    </source>
</evidence>
<dbReference type="AlphaFoldDB" id="A0AAV7YYC3"/>
<dbReference type="NCBIfam" id="NF006871">
    <property type="entry name" value="PRK09367.1"/>
    <property type="match status" value="1"/>
</dbReference>
<accession>A0AAV7YYC3</accession>
<comment type="similarity">
    <text evidence="2 7">Belongs to the PAL/histidase family.</text>
</comment>
<dbReference type="EMBL" id="JANTQA010000047">
    <property type="protein sequence ID" value="KAJ3432369.1"/>
    <property type="molecule type" value="Genomic_DNA"/>
</dbReference>
<evidence type="ECO:0000256" key="7">
    <source>
        <dbReference type="RuleBase" id="RU003954"/>
    </source>
</evidence>
<reference evidence="9" key="1">
    <citation type="submission" date="2022-08" db="EMBL/GenBank/DDBJ databases">
        <title>Novel sulphate-reducing endosymbionts in the free-living metamonad Anaeramoeba.</title>
        <authorList>
            <person name="Jerlstrom-Hultqvist J."/>
            <person name="Cepicka I."/>
            <person name="Gallot-Lavallee L."/>
            <person name="Salas-Leiva D."/>
            <person name="Curtis B.A."/>
            <person name="Zahonova K."/>
            <person name="Pipaliya S."/>
            <person name="Dacks J."/>
            <person name="Roger A.J."/>
        </authorList>
    </citation>
    <scope>NUCLEOTIDE SEQUENCE</scope>
    <source>
        <strain evidence="9">Busselton2</strain>
    </source>
</reference>
<dbReference type="PANTHER" id="PTHR10362">
    <property type="entry name" value="HISTIDINE AMMONIA-LYASE"/>
    <property type="match status" value="1"/>
</dbReference>
<gene>
    <name evidence="9" type="ORF">M0812_21304</name>
</gene>
<dbReference type="FunFam" id="1.20.200.10:FF:000003">
    <property type="entry name" value="Histidine ammonia-lyase"/>
    <property type="match status" value="1"/>
</dbReference>
<protein>
    <recommendedName>
        <fullName evidence="3 8">Histidine ammonia-lyase</fullName>
        <ecNumber evidence="3 8">4.3.1.3</ecNumber>
    </recommendedName>
</protein>
<dbReference type="GO" id="GO:0004397">
    <property type="term" value="F:histidine ammonia-lyase activity"/>
    <property type="evidence" value="ECO:0007669"/>
    <property type="project" value="UniProtKB-EC"/>
</dbReference>
<keyword evidence="5 7" id="KW-0456">Lyase</keyword>
<evidence type="ECO:0000256" key="3">
    <source>
        <dbReference type="ARBA" id="ARBA00012994"/>
    </source>
</evidence>
<keyword evidence="4 8" id="KW-0369">Histidine metabolism</keyword>
<evidence type="ECO:0000256" key="2">
    <source>
        <dbReference type="ARBA" id="ARBA00007238"/>
    </source>
</evidence>
<dbReference type="Proteomes" id="UP001146793">
    <property type="component" value="Unassembled WGS sequence"/>
</dbReference>
<dbReference type="GO" id="GO:0005737">
    <property type="term" value="C:cytoplasm"/>
    <property type="evidence" value="ECO:0007669"/>
    <property type="project" value="InterPro"/>
</dbReference>
<dbReference type="NCBIfam" id="TIGR01225">
    <property type="entry name" value="hutH"/>
    <property type="match status" value="1"/>
</dbReference>
<dbReference type="Gene3D" id="1.20.200.10">
    <property type="entry name" value="Fumarase/aspartase (Central domain)"/>
    <property type="match status" value="1"/>
</dbReference>
<dbReference type="InterPro" id="IPR022313">
    <property type="entry name" value="Phe/His_NH3-lyase_AS"/>
</dbReference>
<comment type="caution">
    <text evidence="9">The sequence shown here is derived from an EMBL/GenBank/DDBJ whole genome shotgun (WGS) entry which is preliminary data.</text>
</comment>
<dbReference type="EC" id="4.3.1.3" evidence="3 8"/>
<dbReference type="CDD" id="cd00332">
    <property type="entry name" value="PAL-HAL"/>
    <property type="match status" value="1"/>
</dbReference>
<dbReference type="InterPro" id="IPR001106">
    <property type="entry name" value="Aromatic_Lyase"/>
</dbReference>